<protein>
    <recommendedName>
        <fullName evidence="4">ATP-grasp domain-containing protein</fullName>
    </recommendedName>
</protein>
<keyword evidence="2" id="KW-0436">Ligase</keyword>
<comment type="similarity">
    <text evidence="1">Belongs to the D-alanine--D-alanine ligase family.</text>
</comment>
<proteinExistence type="inferred from homology"/>
<dbReference type="PROSITE" id="PS50975">
    <property type="entry name" value="ATP_GRASP"/>
    <property type="match status" value="1"/>
</dbReference>
<feature type="domain" description="ATP-grasp" evidence="4">
    <location>
        <begin position="125"/>
        <end position="372"/>
    </location>
</feature>
<keyword evidence="6" id="KW-1185">Reference proteome</keyword>
<dbReference type="AlphaFoldDB" id="A0A9P6CBY3"/>
<comment type="caution">
    <text evidence="5">The sequence shown here is derived from an EMBL/GenBank/DDBJ whole genome shotgun (WGS) entry which is preliminary data.</text>
</comment>
<evidence type="ECO:0000313" key="6">
    <source>
        <dbReference type="Proteomes" id="UP000807353"/>
    </source>
</evidence>
<evidence type="ECO:0000256" key="3">
    <source>
        <dbReference type="PROSITE-ProRule" id="PRU00409"/>
    </source>
</evidence>
<dbReference type="EMBL" id="MU150418">
    <property type="protein sequence ID" value="KAF9456535.1"/>
    <property type="molecule type" value="Genomic_DNA"/>
</dbReference>
<gene>
    <name evidence="5" type="ORF">BDZ94DRAFT_1177531</name>
</gene>
<dbReference type="PANTHER" id="PTHR23132">
    <property type="entry name" value="D-ALANINE--D-ALANINE LIGASE"/>
    <property type="match status" value="1"/>
</dbReference>
<evidence type="ECO:0000256" key="2">
    <source>
        <dbReference type="ARBA" id="ARBA00022598"/>
    </source>
</evidence>
<dbReference type="GO" id="GO:0005524">
    <property type="term" value="F:ATP binding"/>
    <property type="evidence" value="ECO:0007669"/>
    <property type="project" value="UniProtKB-UniRule"/>
</dbReference>
<name>A0A9P6CBY3_9AGAR</name>
<evidence type="ECO:0000313" key="5">
    <source>
        <dbReference type="EMBL" id="KAF9456535.1"/>
    </source>
</evidence>
<keyword evidence="3" id="KW-0547">Nucleotide-binding</keyword>
<dbReference type="Gene3D" id="3.40.50.20">
    <property type="match status" value="1"/>
</dbReference>
<evidence type="ECO:0000259" key="4">
    <source>
        <dbReference type="PROSITE" id="PS50975"/>
    </source>
</evidence>
<accession>A0A9P6CBY3</accession>
<dbReference type="Gene3D" id="3.30.1490.20">
    <property type="entry name" value="ATP-grasp fold, A domain"/>
    <property type="match status" value="1"/>
</dbReference>
<dbReference type="SUPFAM" id="SSF56059">
    <property type="entry name" value="Glutathione synthetase ATP-binding domain-like"/>
    <property type="match status" value="1"/>
</dbReference>
<sequence length="383" mass="41841">MTVEDSLPIPHLKIAFTFDRKAEWLARGLSEEQCLEFESDTTIEGIASGLRKYGSVEMVGGLKALAARLTAGSEVDWDLVFNICEGYGVPGREAQVPALLEAWGLPFTFSDSATLALCIDKAKTKMVLEHYAIPTAPFACVPPRNTTSHLLEINAALTIANSPHCESLQNFPLFVKPCAISSGIGITQANKVMNSESLQTVVNDLSIQYPSQPILIERFLDGREFTVGLVGTGSEARVLGVRELVYLKHNPDQPIDPSVPYDAHDPALLQLDIYGRELKRSWSPNPQFKDMALDSDPVVKAVADVALKAWRILGCRDGGRIDIRHDILGVDAIPNVIEVNPIAGLRPNWSDLPQLAKAHGVNYEGLLGLIISSAMQRAHLKFI</sequence>
<dbReference type="InterPro" id="IPR013815">
    <property type="entry name" value="ATP_grasp_subdomain_1"/>
</dbReference>
<dbReference type="Gene3D" id="3.30.470.20">
    <property type="entry name" value="ATP-grasp fold, B domain"/>
    <property type="match status" value="1"/>
</dbReference>
<dbReference type="OrthoDB" id="2013972at2759"/>
<dbReference type="GO" id="GO:0008716">
    <property type="term" value="F:D-alanine-D-alanine ligase activity"/>
    <property type="evidence" value="ECO:0007669"/>
    <property type="project" value="InterPro"/>
</dbReference>
<dbReference type="GO" id="GO:0046872">
    <property type="term" value="F:metal ion binding"/>
    <property type="evidence" value="ECO:0007669"/>
    <property type="project" value="InterPro"/>
</dbReference>
<reference evidence="5" key="1">
    <citation type="submission" date="2020-11" db="EMBL/GenBank/DDBJ databases">
        <authorList>
            <consortium name="DOE Joint Genome Institute"/>
            <person name="Ahrendt S."/>
            <person name="Riley R."/>
            <person name="Andreopoulos W."/>
            <person name="Labutti K."/>
            <person name="Pangilinan J."/>
            <person name="Ruiz-Duenas F.J."/>
            <person name="Barrasa J.M."/>
            <person name="Sanchez-Garcia M."/>
            <person name="Camarero S."/>
            <person name="Miyauchi S."/>
            <person name="Serrano A."/>
            <person name="Linde D."/>
            <person name="Babiker R."/>
            <person name="Drula E."/>
            <person name="Ayuso-Fernandez I."/>
            <person name="Pacheco R."/>
            <person name="Padilla G."/>
            <person name="Ferreira P."/>
            <person name="Barriuso J."/>
            <person name="Kellner H."/>
            <person name="Castanera R."/>
            <person name="Alfaro M."/>
            <person name="Ramirez L."/>
            <person name="Pisabarro A.G."/>
            <person name="Kuo A."/>
            <person name="Tritt A."/>
            <person name="Lipzen A."/>
            <person name="He G."/>
            <person name="Yan M."/>
            <person name="Ng V."/>
            <person name="Cullen D."/>
            <person name="Martin F."/>
            <person name="Rosso M.-N."/>
            <person name="Henrissat B."/>
            <person name="Hibbett D."/>
            <person name="Martinez A.T."/>
            <person name="Grigoriev I.V."/>
        </authorList>
    </citation>
    <scope>NUCLEOTIDE SEQUENCE</scope>
    <source>
        <strain evidence="5">CBS 247.69</strain>
    </source>
</reference>
<dbReference type="InterPro" id="IPR011095">
    <property type="entry name" value="Dala_Dala_lig_C"/>
</dbReference>
<keyword evidence="3" id="KW-0067">ATP-binding</keyword>
<evidence type="ECO:0000256" key="1">
    <source>
        <dbReference type="ARBA" id="ARBA00010871"/>
    </source>
</evidence>
<dbReference type="Proteomes" id="UP000807353">
    <property type="component" value="Unassembled WGS sequence"/>
</dbReference>
<dbReference type="Pfam" id="PF07478">
    <property type="entry name" value="Dala_Dala_lig_C"/>
    <property type="match status" value="2"/>
</dbReference>
<dbReference type="InterPro" id="IPR011761">
    <property type="entry name" value="ATP-grasp"/>
</dbReference>
<organism evidence="5 6">
    <name type="scientific">Collybia nuda</name>
    <dbReference type="NCBI Taxonomy" id="64659"/>
    <lineage>
        <taxon>Eukaryota</taxon>
        <taxon>Fungi</taxon>
        <taxon>Dikarya</taxon>
        <taxon>Basidiomycota</taxon>
        <taxon>Agaricomycotina</taxon>
        <taxon>Agaricomycetes</taxon>
        <taxon>Agaricomycetidae</taxon>
        <taxon>Agaricales</taxon>
        <taxon>Tricholomatineae</taxon>
        <taxon>Clitocybaceae</taxon>
        <taxon>Collybia</taxon>
    </lineage>
</organism>
<dbReference type="PANTHER" id="PTHR23132:SF23">
    <property type="entry name" value="D-ALANINE--D-ALANINE LIGASE B"/>
    <property type="match status" value="1"/>
</dbReference>